<dbReference type="PANTHER" id="PTHR47691:SF3">
    <property type="entry name" value="HTH-TYPE TRANSCRIPTIONAL REGULATOR RV0890C-RELATED"/>
    <property type="match status" value="1"/>
</dbReference>
<organism evidence="2 3">
    <name type="scientific">Saccharothrix algeriensis</name>
    <dbReference type="NCBI Taxonomy" id="173560"/>
    <lineage>
        <taxon>Bacteria</taxon>
        <taxon>Bacillati</taxon>
        <taxon>Actinomycetota</taxon>
        <taxon>Actinomycetes</taxon>
        <taxon>Pseudonocardiales</taxon>
        <taxon>Pseudonocardiaceae</taxon>
        <taxon>Saccharothrix</taxon>
    </lineage>
</organism>
<evidence type="ECO:0000313" key="3">
    <source>
        <dbReference type="Proteomes" id="UP001195724"/>
    </source>
</evidence>
<dbReference type="SUPFAM" id="SSF52540">
    <property type="entry name" value="P-loop containing nucleoside triphosphate hydrolases"/>
    <property type="match status" value="1"/>
</dbReference>
<protein>
    <submittedName>
        <fullName evidence="2">Uncharacterized protein</fullName>
    </submittedName>
</protein>
<dbReference type="Gene3D" id="1.10.8.430">
    <property type="entry name" value="Helical domain of apoptotic protease-activating factors"/>
    <property type="match status" value="1"/>
</dbReference>
<evidence type="ECO:0000256" key="1">
    <source>
        <dbReference type="SAM" id="MobiDB-lite"/>
    </source>
</evidence>
<gene>
    <name evidence="2" type="ORF">JOE68_005556</name>
</gene>
<dbReference type="InterPro" id="IPR027417">
    <property type="entry name" value="P-loop_NTPase"/>
</dbReference>
<name>A0ABS2SHX5_9PSEU</name>
<dbReference type="PANTHER" id="PTHR47691">
    <property type="entry name" value="REGULATOR-RELATED"/>
    <property type="match status" value="1"/>
</dbReference>
<proteinExistence type="predicted"/>
<reference evidence="2 3" key="1">
    <citation type="submission" date="2021-01" db="EMBL/GenBank/DDBJ databases">
        <title>Sequencing the genomes of 1000 actinobacteria strains.</title>
        <authorList>
            <person name="Klenk H.-P."/>
        </authorList>
    </citation>
    <scope>NUCLEOTIDE SEQUENCE [LARGE SCALE GENOMIC DNA]</scope>
    <source>
        <strain evidence="2 3">DSM 44581</strain>
    </source>
</reference>
<feature type="compositionally biased region" description="Basic and acidic residues" evidence="1">
    <location>
        <begin position="266"/>
        <end position="275"/>
    </location>
</feature>
<dbReference type="EMBL" id="JAFBCL010000001">
    <property type="protein sequence ID" value="MBM7814691.1"/>
    <property type="molecule type" value="Genomic_DNA"/>
</dbReference>
<evidence type="ECO:0000313" key="2">
    <source>
        <dbReference type="EMBL" id="MBM7814691.1"/>
    </source>
</evidence>
<sequence length="288" mass="30834">MLIVLEGQAGAGKSALAVRAARDAARHFPGGLVYVDLRHTTPVVASPPAGKGQLWVLDNATSAEQVEQRLPFLGGNAALVTSTGPLGLPGDVRTVHVGPLSEEDSVALLAELAGENRVRAESEQVRRLVELCDRLPLALRIAAARLAARPAWRVGALVDLLADERRCLDELRADALNVRTSLAASYDALRDDGGEEADGAMQAFHRLGALESAGLDRHAAADLLGMTPERAERVLERLVDSRLVESQEPGSYRVPNLVRLFARERASDSEHAERHRGGRGRPGAVRVS</sequence>
<keyword evidence="3" id="KW-1185">Reference proteome</keyword>
<comment type="caution">
    <text evidence="2">The sequence shown here is derived from an EMBL/GenBank/DDBJ whole genome shotgun (WGS) entry which is preliminary data.</text>
</comment>
<feature type="region of interest" description="Disordered" evidence="1">
    <location>
        <begin position="266"/>
        <end position="288"/>
    </location>
</feature>
<dbReference type="Proteomes" id="UP001195724">
    <property type="component" value="Unassembled WGS sequence"/>
</dbReference>
<dbReference type="InterPro" id="IPR042197">
    <property type="entry name" value="Apaf_helical"/>
</dbReference>
<accession>A0ABS2SHX5</accession>